<keyword evidence="13" id="KW-1185">Reference proteome</keyword>
<dbReference type="GO" id="GO:0003924">
    <property type="term" value="F:GTPase activity"/>
    <property type="evidence" value="ECO:0007669"/>
    <property type="project" value="UniProtKB-UniRule"/>
</dbReference>
<dbReference type="GO" id="GO:0000287">
    <property type="term" value="F:magnesium ion binding"/>
    <property type="evidence" value="ECO:0007669"/>
    <property type="project" value="UniProtKB-UniRule"/>
</dbReference>
<evidence type="ECO:0000256" key="10">
    <source>
        <dbReference type="HAMAP-Rule" id="MF_00118"/>
    </source>
</evidence>
<evidence type="ECO:0000256" key="8">
    <source>
        <dbReference type="ARBA" id="ARBA00022917"/>
    </source>
</evidence>
<dbReference type="NCBIfam" id="TIGR00483">
    <property type="entry name" value="EF-1_alpha"/>
    <property type="match status" value="1"/>
</dbReference>
<keyword evidence="8 10" id="KW-0648">Protein biosynthesis</keyword>
<dbReference type="Gene3D" id="3.40.50.300">
    <property type="entry name" value="P-loop containing nucleotide triphosphate hydrolases"/>
    <property type="match status" value="1"/>
</dbReference>
<dbReference type="InterPro" id="IPR031157">
    <property type="entry name" value="G_TR_CS"/>
</dbReference>
<evidence type="ECO:0000259" key="11">
    <source>
        <dbReference type="PROSITE" id="PS51722"/>
    </source>
</evidence>
<dbReference type="Pfam" id="PF22594">
    <property type="entry name" value="GTP-eEF1A_C"/>
    <property type="match status" value="1"/>
</dbReference>
<dbReference type="Gene3D" id="2.40.30.10">
    <property type="entry name" value="Translation factors"/>
    <property type="match status" value="2"/>
</dbReference>
<feature type="domain" description="Tr-type G" evidence="11">
    <location>
        <begin position="5"/>
        <end position="215"/>
    </location>
</feature>
<evidence type="ECO:0000256" key="9">
    <source>
        <dbReference type="ARBA" id="ARBA00023134"/>
    </source>
</evidence>
<comment type="function">
    <text evidence="10">GTP hydrolase that promotes the GTP-dependent binding of aminoacyl-tRNA to the A-site of ribosomes during protein biosynthesis.</text>
</comment>
<evidence type="ECO:0000313" key="12">
    <source>
        <dbReference type="EMBL" id="QDA31680.1"/>
    </source>
</evidence>
<evidence type="ECO:0000256" key="6">
    <source>
        <dbReference type="ARBA" id="ARBA00022801"/>
    </source>
</evidence>
<dbReference type="InterPro" id="IPR009000">
    <property type="entry name" value="Transl_B-barrel_sf"/>
</dbReference>
<dbReference type="PANTHER" id="PTHR23115">
    <property type="entry name" value="TRANSLATION FACTOR"/>
    <property type="match status" value="1"/>
</dbReference>
<dbReference type="InterPro" id="IPR004161">
    <property type="entry name" value="EFTu-like_2"/>
</dbReference>
<dbReference type="NCBIfam" id="TIGR00231">
    <property type="entry name" value="small_GTP"/>
    <property type="match status" value="1"/>
</dbReference>
<dbReference type="KEGG" id="tic:FH039_08820"/>
<sequence>MAKEKPHINIVFIGHVDHGKSTTVGRLLFDSQNIPENIIQKFEQMGEKGKSFKFAWVMDRLKEERERGITIDVAHTKFETPHRYITIIDAPGHRDFVKNMITGASQADAAVLVVAVTDGVMPQTKEHAFLAKTLGINHIIVSLNKMDMVNYDEKKFKQVAEQVKKLLMMLGYKNVQVIPTSAWEGDNIVKKSDKMPWYNGPTLFEALDQIPEPPKPTDKPLRIPIQDVYSIKGVGTVPVGRVETGVLKVGDVVIFEPASTIFHKAIQGEVKSIEMHHESMPEALPGDNIGFNVRGVGKNDIKRGDVAGHTNNPPTVVRPKDTFKAQIIVLNHPTAITVGYTPVLHAHTLQVAVRFEQLLAKLDPRTGNIVEENPQFIKTGDSAIVVLRPTKPMVIEPVKEIPQMGRFAIRDMGQTVAAGMVISIQKAE</sequence>
<dbReference type="AlphaFoldDB" id="A0A4Y5SNV6"/>
<dbReference type="CDD" id="cd01883">
    <property type="entry name" value="EF1_alpha"/>
    <property type="match status" value="1"/>
</dbReference>
<dbReference type="InterPro" id="IPR054696">
    <property type="entry name" value="GTP-eEF1A_C"/>
</dbReference>
<dbReference type="SUPFAM" id="SSF50465">
    <property type="entry name" value="EF-Tu/eEF-1alpha/eIF2-gamma C-terminal domain"/>
    <property type="match status" value="1"/>
</dbReference>
<dbReference type="EC" id="3.6.5.3" evidence="10"/>
<dbReference type="PROSITE" id="PS51722">
    <property type="entry name" value="G_TR_2"/>
    <property type="match status" value="1"/>
</dbReference>
<feature type="binding site" evidence="10">
    <location>
        <position position="21"/>
    </location>
    <ligand>
        <name>Mg(2+)</name>
        <dbReference type="ChEBI" id="CHEBI:18420"/>
    </ligand>
</feature>
<dbReference type="FunFam" id="2.40.30.10:FF:000005">
    <property type="entry name" value="Elongation factor 1-alpha"/>
    <property type="match status" value="1"/>
</dbReference>
<keyword evidence="7 10" id="KW-0460">Magnesium</keyword>
<dbReference type="FunFam" id="2.40.30.10:FF:000003">
    <property type="entry name" value="Elongation factor 1-alpha"/>
    <property type="match status" value="1"/>
</dbReference>
<proteinExistence type="inferred from homology"/>
<evidence type="ECO:0000256" key="4">
    <source>
        <dbReference type="ARBA" id="ARBA00022741"/>
    </source>
</evidence>
<dbReference type="RefSeq" id="WP_139681015.1">
    <property type="nucleotide sequence ID" value="NZ_CP040846.1"/>
</dbReference>
<dbReference type="GO" id="GO:0003746">
    <property type="term" value="F:translation elongation factor activity"/>
    <property type="evidence" value="ECO:0007669"/>
    <property type="project" value="UniProtKB-UniRule"/>
</dbReference>
<dbReference type="InterPro" id="IPR027417">
    <property type="entry name" value="P-loop_NTPase"/>
</dbReference>
<dbReference type="GO" id="GO:0005525">
    <property type="term" value="F:GTP binding"/>
    <property type="evidence" value="ECO:0007669"/>
    <property type="project" value="UniProtKB-UniRule"/>
</dbReference>
<reference evidence="12 13" key="1">
    <citation type="submission" date="2019-06" db="EMBL/GenBank/DDBJ databases">
        <title>Thermococcus indicus sp. nov., a Fe(III)-reducing hyperthermophilic archaeon isolated from the Onnuri vent field of the Central Indian Ocean ridge.</title>
        <authorList>
            <person name="Lim J.K."/>
            <person name="Kim Y.J."/>
            <person name="Kwon K.K."/>
        </authorList>
    </citation>
    <scope>NUCLEOTIDE SEQUENCE [LARGE SCALE GENOMIC DNA]</scope>
    <source>
        <strain evidence="12 13">IOH1</strain>
    </source>
</reference>
<comment type="catalytic activity">
    <reaction evidence="10">
        <text>GTP + H2O = GDP + phosphate + H(+)</text>
        <dbReference type="Rhea" id="RHEA:19669"/>
        <dbReference type="ChEBI" id="CHEBI:15377"/>
        <dbReference type="ChEBI" id="CHEBI:15378"/>
        <dbReference type="ChEBI" id="CHEBI:37565"/>
        <dbReference type="ChEBI" id="CHEBI:43474"/>
        <dbReference type="ChEBI" id="CHEBI:58189"/>
        <dbReference type="EC" id="3.6.5.3"/>
    </reaction>
</comment>
<dbReference type="CDD" id="cd03705">
    <property type="entry name" value="EF1_alpha_III"/>
    <property type="match status" value="1"/>
</dbReference>
<dbReference type="Pfam" id="PF00009">
    <property type="entry name" value="GTP_EFTU"/>
    <property type="match status" value="1"/>
</dbReference>
<dbReference type="HAMAP" id="MF_00118_A">
    <property type="entry name" value="EF_Tu_A"/>
    <property type="match status" value="1"/>
</dbReference>
<feature type="binding site" evidence="10">
    <location>
        <begin position="14"/>
        <end position="21"/>
    </location>
    <ligand>
        <name>GTP</name>
        <dbReference type="ChEBI" id="CHEBI:37565"/>
    </ligand>
</feature>
<dbReference type="InterPro" id="IPR050100">
    <property type="entry name" value="TRAFAC_GTPase_members"/>
</dbReference>
<keyword evidence="3 10" id="KW-0479">Metal-binding</keyword>
<evidence type="ECO:0000313" key="13">
    <source>
        <dbReference type="Proteomes" id="UP000306007"/>
    </source>
</evidence>
<dbReference type="SUPFAM" id="SSF52540">
    <property type="entry name" value="P-loop containing nucleoside triphosphate hydrolases"/>
    <property type="match status" value="1"/>
</dbReference>
<accession>A0A4Y5SNV6</accession>
<dbReference type="Pfam" id="PF03144">
    <property type="entry name" value="GTP_EFTU_D2"/>
    <property type="match status" value="1"/>
</dbReference>
<evidence type="ECO:0000256" key="7">
    <source>
        <dbReference type="ARBA" id="ARBA00022842"/>
    </source>
</evidence>
<evidence type="ECO:0000256" key="2">
    <source>
        <dbReference type="ARBA" id="ARBA00022490"/>
    </source>
</evidence>
<dbReference type="InterPro" id="IPR005225">
    <property type="entry name" value="Small_GTP-bd"/>
</dbReference>
<dbReference type="InterPro" id="IPR009001">
    <property type="entry name" value="Transl_elong_EF1A/Init_IF2_C"/>
</dbReference>
<gene>
    <name evidence="10 12" type="primary">tuf</name>
    <name evidence="12" type="ORF">FH039_08820</name>
</gene>
<dbReference type="PROSITE" id="PS00301">
    <property type="entry name" value="G_TR_1"/>
    <property type="match status" value="1"/>
</dbReference>
<feature type="binding site" evidence="10">
    <location>
        <begin position="144"/>
        <end position="147"/>
    </location>
    <ligand>
        <name>GTP</name>
        <dbReference type="ChEBI" id="CHEBI:37565"/>
    </ligand>
</feature>
<comment type="subcellular location">
    <subcellularLocation>
        <location evidence="1 10">Cytoplasm</location>
    </subcellularLocation>
</comment>
<evidence type="ECO:0000256" key="5">
    <source>
        <dbReference type="ARBA" id="ARBA00022768"/>
    </source>
</evidence>
<evidence type="ECO:0000256" key="3">
    <source>
        <dbReference type="ARBA" id="ARBA00022723"/>
    </source>
</evidence>
<feature type="binding site" evidence="10">
    <location>
        <begin position="89"/>
        <end position="93"/>
    </location>
    <ligand>
        <name>GTP</name>
        <dbReference type="ChEBI" id="CHEBI:37565"/>
    </ligand>
</feature>
<dbReference type="CDD" id="cd03693">
    <property type="entry name" value="EF1_alpha_II"/>
    <property type="match status" value="1"/>
</dbReference>
<organism evidence="12 13">
    <name type="scientific">Thermococcus indicus</name>
    <dbReference type="NCBI Taxonomy" id="2586643"/>
    <lineage>
        <taxon>Archaea</taxon>
        <taxon>Methanobacteriati</taxon>
        <taxon>Methanobacteriota</taxon>
        <taxon>Thermococci</taxon>
        <taxon>Thermococcales</taxon>
        <taxon>Thermococcaceae</taxon>
        <taxon>Thermococcus</taxon>
    </lineage>
</organism>
<comment type="similarity">
    <text evidence="10">Belongs to the TRAFAC class translation factor GTPase superfamily. Classic translation factor GTPase family. EF-Tu/EF-1A subfamily.</text>
</comment>
<evidence type="ECO:0000256" key="1">
    <source>
        <dbReference type="ARBA" id="ARBA00004496"/>
    </source>
</evidence>
<dbReference type="OrthoDB" id="371718at2157"/>
<dbReference type="PRINTS" id="PR00315">
    <property type="entry name" value="ELONGATNFCT"/>
</dbReference>
<dbReference type="InterPro" id="IPR004539">
    <property type="entry name" value="Transl_elong_EF1A_euk/arc"/>
</dbReference>
<keyword evidence="6 10" id="KW-0378">Hydrolase</keyword>
<dbReference type="EMBL" id="CP040846">
    <property type="protein sequence ID" value="QDA31680.1"/>
    <property type="molecule type" value="Genomic_DNA"/>
</dbReference>
<keyword evidence="4 10" id="KW-0547">Nucleotide-binding</keyword>
<dbReference type="GeneID" id="40475282"/>
<keyword evidence="9 10" id="KW-0342">GTP-binding</keyword>
<keyword evidence="2 10" id="KW-0963">Cytoplasm</keyword>
<keyword evidence="5 10" id="KW-0251">Elongation factor</keyword>
<dbReference type="GO" id="GO:0005737">
    <property type="term" value="C:cytoplasm"/>
    <property type="evidence" value="ECO:0007669"/>
    <property type="project" value="UniProtKB-SubCell"/>
</dbReference>
<dbReference type="NCBIfam" id="NF008969">
    <property type="entry name" value="PRK12317.1"/>
    <property type="match status" value="1"/>
</dbReference>
<dbReference type="InterPro" id="IPR000795">
    <property type="entry name" value="T_Tr_GTP-bd_dom"/>
</dbReference>
<dbReference type="SUPFAM" id="SSF50447">
    <property type="entry name" value="Translation proteins"/>
    <property type="match status" value="1"/>
</dbReference>
<dbReference type="Proteomes" id="UP000306007">
    <property type="component" value="Chromosome"/>
</dbReference>
<name>A0A4Y5SNV6_9EURY</name>
<protein>
    <recommendedName>
        <fullName evidence="10">Elongation factor 1-alpha</fullName>
        <shortName evidence="10">EF-1-alpha</shortName>
        <ecNumber evidence="10">3.6.5.3</ecNumber>
    </recommendedName>
    <alternativeName>
        <fullName evidence="10">Elongation factor Tu</fullName>
        <shortName evidence="10">EF-Tu</shortName>
    </alternativeName>
</protein>